<dbReference type="InterPro" id="IPR001789">
    <property type="entry name" value="Sig_transdc_resp-reg_receiver"/>
</dbReference>
<keyword evidence="2" id="KW-0963">Cytoplasm</keyword>
<evidence type="ECO:0000256" key="4">
    <source>
        <dbReference type="ARBA" id="ARBA00023012"/>
    </source>
</evidence>
<reference evidence="11 12" key="1">
    <citation type="submission" date="2024-01" db="EMBL/GenBank/DDBJ databases">
        <title>Complete Genome Sequence of Alkalicoccus halolimnae BZ-SZ-XJ29T, a Moderately Halophilic Bacterium Isolated from a Salt Lake.</title>
        <authorList>
            <person name="Zhao B."/>
        </authorList>
    </citation>
    <scope>NUCLEOTIDE SEQUENCE [LARGE SCALE GENOMIC DNA]</scope>
    <source>
        <strain evidence="11 12">BZ-SZ-XJ29</strain>
    </source>
</reference>
<dbReference type="InterPro" id="IPR024187">
    <property type="entry name" value="Sig_transdc_resp-reg_cit/mal"/>
</dbReference>
<dbReference type="PROSITE" id="PS50110">
    <property type="entry name" value="RESPONSE_REGULATORY"/>
    <property type="match status" value="1"/>
</dbReference>
<dbReference type="PIRSF" id="PIRSF006171">
    <property type="entry name" value="RR_citrat_malat"/>
    <property type="match status" value="1"/>
</dbReference>
<dbReference type="GO" id="GO:0000156">
    <property type="term" value="F:phosphorelay response regulator activity"/>
    <property type="evidence" value="ECO:0007669"/>
    <property type="project" value="TreeGrafter"/>
</dbReference>
<keyword evidence="12" id="KW-1185">Reference proteome</keyword>
<keyword evidence="6" id="KW-0238">DNA-binding</keyword>
<evidence type="ECO:0000256" key="1">
    <source>
        <dbReference type="ARBA" id="ARBA00004496"/>
    </source>
</evidence>
<proteinExistence type="predicted"/>
<dbReference type="EMBL" id="CP144914">
    <property type="protein sequence ID" value="WWD80185.1"/>
    <property type="molecule type" value="Genomic_DNA"/>
</dbReference>
<evidence type="ECO:0000313" key="12">
    <source>
        <dbReference type="Proteomes" id="UP000321816"/>
    </source>
</evidence>
<evidence type="ECO:0000256" key="5">
    <source>
        <dbReference type="ARBA" id="ARBA00023015"/>
    </source>
</evidence>
<dbReference type="InterPro" id="IPR036388">
    <property type="entry name" value="WH-like_DNA-bd_sf"/>
</dbReference>
<dbReference type="InterPro" id="IPR051271">
    <property type="entry name" value="2C-system_Tx_regulators"/>
</dbReference>
<keyword evidence="7" id="KW-0010">Activator</keyword>
<keyword evidence="8" id="KW-0804">Transcription</keyword>
<dbReference type="Proteomes" id="UP000321816">
    <property type="component" value="Chromosome"/>
</dbReference>
<evidence type="ECO:0000256" key="9">
    <source>
        <dbReference type="PROSITE-ProRule" id="PRU00169"/>
    </source>
</evidence>
<dbReference type="Gene3D" id="3.40.50.2300">
    <property type="match status" value="1"/>
</dbReference>
<protein>
    <submittedName>
        <fullName evidence="11">Response regulator</fullName>
    </submittedName>
</protein>
<dbReference type="Gene3D" id="1.10.10.10">
    <property type="entry name" value="Winged helix-like DNA-binding domain superfamily/Winged helix DNA-binding domain"/>
    <property type="match status" value="1"/>
</dbReference>
<keyword evidence="4" id="KW-0902">Two-component regulatory system</keyword>
<comment type="subcellular location">
    <subcellularLocation>
        <location evidence="1">Cytoplasm</location>
    </subcellularLocation>
</comment>
<evidence type="ECO:0000313" key="11">
    <source>
        <dbReference type="EMBL" id="WWD80185.1"/>
    </source>
</evidence>
<dbReference type="PANTHER" id="PTHR45526">
    <property type="entry name" value="TRANSCRIPTIONAL REGULATORY PROTEIN DPIA"/>
    <property type="match status" value="1"/>
</dbReference>
<feature type="modified residue" description="4-aspartylphosphate" evidence="9">
    <location>
        <position position="58"/>
    </location>
</feature>
<dbReference type="InterPro" id="IPR011006">
    <property type="entry name" value="CheY-like_superfamily"/>
</dbReference>
<dbReference type="OrthoDB" id="9759232at2"/>
<dbReference type="SUPFAM" id="SSF52172">
    <property type="entry name" value="CheY-like"/>
    <property type="match status" value="1"/>
</dbReference>
<dbReference type="RefSeq" id="WP_147804532.1">
    <property type="nucleotide sequence ID" value="NZ_CP144914.1"/>
</dbReference>
<dbReference type="PANTHER" id="PTHR45526:SF1">
    <property type="entry name" value="TRANSCRIPTIONAL REGULATORY PROTEIN DCUR-RELATED"/>
    <property type="match status" value="1"/>
</dbReference>
<evidence type="ECO:0000256" key="6">
    <source>
        <dbReference type="ARBA" id="ARBA00023125"/>
    </source>
</evidence>
<gene>
    <name evidence="11" type="ORF">FTX54_001035</name>
</gene>
<accession>A0A5C7F3A2</accession>
<dbReference type="GO" id="GO:0003700">
    <property type="term" value="F:DNA-binding transcription factor activity"/>
    <property type="evidence" value="ECO:0007669"/>
    <property type="project" value="InterPro"/>
</dbReference>
<name>A0A5C7F3A2_9BACI</name>
<dbReference type="AlphaFoldDB" id="A0A5C7F3A2"/>
<sequence length="234" mass="26143">MSRSYTVFIVEDDFRVAQISRKFVESVPGFEVAGEARSAAETKAALGEEPVPDIIILDVFIPDTEGMDLFNWIRRYYPSAAVIMLTAAGEAAVVEEAFRGGAFDYMVKPVDKERLSESLLRYAEQAQTFREKEEFTQDEIDRLFHIQVQKKGGRQESAGDLPKGIDPITLRHIEEMIGSEAGGITAVEAGKVIGASRSTARRYLEYLVKTGKVEALLNYGDVGRPERKYVRKNP</sequence>
<dbReference type="SMART" id="SM00448">
    <property type="entry name" value="REC"/>
    <property type="match status" value="1"/>
</dbReference>
<evidence type="ECO:0000256" key="8">
    <source>
        <dbReference type="ARBA" id="ARBA00023163"/>
    </source>
</evidence>
<evidence type="ECO:0000256" key="3">
    <source>
        <dbReference type="ARBA" id="ARBA00022553"/>
    </source>
</evidence>
<dbReference type="GO" id="GO:0003677">
    <property type="term" value="F:DNA binding"/>
    <property type="evidence" value="ECO:0007669"/>
    <property type="project" value="UniProtKB-KW"/>
</dbReference>
<evidence type="ECO:0000259" key="10">
    <source>
        <dbReference type="PROSITE" id="PS50110"/>
    </source>
</evidence>
<organism evidence="11 12">
    <name type="scientific">Alkalicoccus halolimnae</name>
    <dbReference type="NCBI Taxonomy" id="1667239"/>
    <lineage>
        <taxon>Bacteria</taxon>
        <taxon>Bacillati</taxon>
        <taxon>Bacillota</taxon>
        <taxon>Bacilli</taxon>
        <taxon>Bacillales</taxon>
        <taxon>Bacillaceae</taxon>
        <taxon>Alkalicoccus</taxon>
    </lineage>
</organism>
<evidence type="ECO:0000256" key="7">
    <source>
        <dbReference type="ARBA" id="ARBA00023159"/>
    </source>
</evidence>
<feature type="domain" description="Response regulatory" evidence="10">
    <location>
        <begin position="6"/>
        <end position="123"/>
    </location>
</feature>
<evidence type="ECO:0000256" key="2">
    <source>
        <dbReference type="ARBA" id="ARBA00022490"/>
    </source>
</evidence>
<keyword evidence="5" id="KW-0805">Transcription regulation</keyword>
<dbReference type="GO" id="GO:0005737">
    <property type="term" value="C:cytoplasm"/>
    <property type="evidence" value="ECO:0007669"/>
    <property type="project" value="UniProtKB-SubCell"/>
</dbReference>
<dbReference type="KEGG" id="ahal:FTX54_001035"/>
<keyword evidence="3 9" id="KW-0597">Phosphoprotein</keyword>
<dbReference type="Pfam" id="PF00072">
    <property type="entry name" value="Response_reg"/>
    <property type="match status" value="1"/>
</dbReference>